<dbReference type="InterPro" id="IPR046765">
    <property type="entry name" value="Antitox_RHH"/>
</dbReference>
<dbReference type="Proteomes" id="UP000597613">
    <property type="component" value="Unassembled WGS sequence"/>
</dbReference>
<dbReference type="RefSeq" id="WP_187503040.1">
    <property type="nucleotide sequence ID" value="NZ_JACONT010000009.1"/>
</dbReference>
<protein>
    <recommendedName>
        <fullName evidence="2">Antitoxin-like ribbon-helix-helix domain-containing protein</fullName>
    </recommendedName>
</protein>
<organism evidence="3 4">
    <name type="scientific">Sphingomonas albertensis</name>
    <dbReference type="NCBI Taxonomy" id="2762591"/>
    <lineage>
        <taxon>Bacteria</taxon>
        <taxon>Pseudomonadati</taxon>
        <taxon>Pseudomonadota</taxon>
        <taxon>Alphaproteobacteria</taxon>
        <taxon>Sphingomonadales</taxon>
        <taxon>Sphingomonadaceae</taxon>
        <taxon>Sphingomonas</taxon>
    </lineage>
</organism>
<feature type="region of interest" description="Disordered" evidence="1">
    <location>
        <begin position="1"/>
        <end position="66"/>
    </location>
</feature>
<gene>
    <name evidence="3" type="ORF">H8S47_06135</name>
</gene>
<keyword evidence="4" id="KW-1185">Reference proteome</keyword>
<name>A0ABR7ALC7_9SPHN</name>
<comment type="caution">
    <text evidence="3">The sequence shown here is derived from an EMBL/GenBank/DDBJ whole genome shotgun (WGS) entry which is preliminary data.</text>
</comment>
<evidence type="ECO:0000313" key="3">
    <source>
        <dbReference type="EMBL" id="MBC3941265.1"/>
    </source>
</evidence>
<feature type="compositionally biased region" description="Low complexity" evidence="1">
    <location>
        <begin position="15"/>
        <end position="29"/>
    </location>
</feature>
<accession>A0ABR7ALC7</accession>
<dbReference type="EMBL" id="JACONT010000009">
    <property type="protein sequence ID" value="MBC3941265.1"/>
    <property type="molecule type" value="Genomic_DNA"/>
</dbReference>
<evidence type="ECO:0000313" key="4">
    <source>
        <dbReference type="Proteomes" id="UP000597613"/>
    </source>
</evidence>
<reference evidence="3 4" key="1">
    <citation type="submission" date="2020-08" db="EMBL/GenBank/DDBJ databases">
        <title>Putative novel bacterial strains isolated from necrotic wheat leaf tissues caused by Xanthomonas translucens.</title>
        <authorList>
            <person name="Tambong J.T."/>
        </authorList>
    </citation>
    <scope>NUCLEOTIDE SEQUENCE [LARGE SCALE GENOMIC DNA]</scope>
    <source>
        <strain evidence="4">DOAB 1063</strain>
    </source>
</reference>
<feature type="compositionally biased region" description="Low complexity" evidence="1">
    <location>
        <begin position="37"/>
        <end position="47"/>
    </location>
</feature>
<proteinExistence type="predicted"/>
<feature type="domain" description="Antitoxin-like ribbon-helix-helix" evidence="2">
    <location>
        <begin position="62"/>
        <end position="111"/>
    </location>
</feature>
<evidence type="ECO:0000256" key="1">
    <source>
        <dbReference type="SAM" id="MobiDB-lite"/>
    </source>
</evidence>
<evidence type="ECO:0000259" key="2">
    <source>
        <dbReference type="Pfam" id="PF20605"/>
    </source>
</evidence>
<sequence>MSRKPSFANLRDRTPPASIAAPVAAVPPSHVGQTPVGQAQTAQSQNGQGTGGQGATTGPASRQGRKQIAGFFSPEMSFAMHTLARRQGRSLQALMAEAFNDVLRKHGESPIGD</sequence>
<dbReference type="Pfam" id="PF20605">
    <property type="entry name" value="Antitox_RHH"/>
    <property type="match status" value="1"/>
</dbReference>